<organism evidence="1 2">
    <name type="scientific">Hypholoma sublateritium (strain FD-334 SS-4)</name>
    <dbReference type="NCBI Taxonomy" id="945553"/>
    <lineage>
        <taxon>Eukaryota</taxon>
        <taxon>Fungi</taxon>
        <taxon>Dikarya</taxon>
        <taxon>Basidiomycota</taxon>
        <taxon>Agaricomycotina</taxon>
        <taxon>Agaricomycetes</taxon>
        <taxon>Agaricomycetidae</taxon>
        <taxon>Agaricales</taxon>
        <taxon>Agaricineae</taxon>
        <taxon>Strophariaceae</taxon>
        <taxon>Hypholoma</taxon>
    </lineage>
</organism>
<dbReference type="Proteomes" id="UP000054270">
    <property type="component" value="Unassembled WGS sequence"/>
</dbReference>
<proteinExistence type="predicted"/>
<accession>A0A0D2PML0</accession>
<dbReference type="AlphaFoldDB" id="A0A0D2PML0"/>
<gene>
    <name evidence="1" type="ORF">HYPSUDRAFT_203286</name>
</gene>
<evidence type="ECO:0000313" key="1">
    <source>
        <dbReference type="EMBL" id="KJA21100.1"/>
    </source>
</evidence>
<name>A0A0D2PML0_HYPSF</name>
<keyword evidence="2" id="KW-1185">Reference proteome</keyword>
<reference evidence="2" key="1">
    <citation type="submission" date="2014-04" db="EMBL/GenBank/DDBJ databases">
        <title>Evolutionary Origins and Diversification of the Mycorrhizal Mutualists.</title>
        <authorList>
            <consortium name="DOE Joint Genome Institute"/>
            <consortium name="Mycorrhizal Genomics Consortium"/>
            <person name="Kohler A."/>
            <person name="Kuo A."/>
            <person name="Nagy L.G."/>
            <person name="Floudas D."/>
            <person name="Copeland A."/>
            <person name="Barry K.W."/>
            <person name="Cichocki N."/>
            <person name="Veneault-Fourrey C."/>
            <person name="LaButti K."/>
            <person name="Lindquist E.A."/>
            <person name="Lipzen A."/>
            <person name="Lundell T."/>
            <person name="Morin E."/>
            <person name="Murat C."/>
            <person name="Riley R."/>
            <person name="Ohm R."/>
            <person name="Sun H."/>
            <person name="Tunlid A."/>
            <person name="Henrissat B."/>
            <person name="Grigoriev I.V."/>
            <person name="Hibbett D.S."/>
            <person name="Martin F."/>
        </authorList>
    </citation>
    <scope>NUCLEOTIDE SEQUENCE [LARGE SCALE GENOMIC DNA]</scope>
    <source>
        <strain evidence="2">FD-334 SS-4</strain>
    </source>
</reference>
<dbReference type="EMBL" id="KN817561">
    <property type="protein sequence ID" value="KJA21100.1"/>
    <property type="molecule type" value="Genomic_DNA"/>
</dbReference>
<evidence type="ECO:0000313" key="2">
    <source>
        <dbReference type="Proteomes" id="UP000054270"/>
    </source>
</evidence>
<protein>
    <submittedName>
        <fullName evidence="1">Uncharacterized protein</fullName>
    </submittedName>
</protein>
<sequence length="214" mass="24088">MSFRQCDVRCVAVAQQLTFVYKDLAVSAPIRAHFLAHQLLHSFKIMATKLLSLLNVIPAWPSSSYELFLPRGILSRKKSLPKCLNAIQVFKHALEKSHAQISNDFEGPHRWIVVIIQPCLHDSDNRLKKGHRSRQLTTAANRTAPEHYTAYGYLAAASMCSQSTKGVSAFANHWWMHVDAEMHVDYAPHPQGGKMSKQRIIGGEMVPLAGPFRF</sequence>